<sequence length="277" mass="32608">MSSILLPETLGDELEKMINSFWWGSNKASGKGINWLRWEKLTMRKEHGGMGFRHLYGFNLTMLGKQGDENMTVANLVNYSESKWHITKVQQLFNQEDAAAILQIPLQFLNEDDVLIWRFSRNGNYSVRSDYYHLMEVVIENNHLKVEGNWNKMWKLNIPKKVKIFLWRSLRECLPVKERLIRKGVQCDPKCPCCDLNTENEWHCFFGCKAAQEVWIEVGMWDNLHQQIDNAAGYKQLVFHLLDNLQSTNMAQIVMTLWMIHWQTKSKMLEQHATNDV</sequence>
<evidence type="ECO:0000313" key="2">
    <source>
        <dbReference type="EMBL" id="MCH84500.1"/>
    </source>
</evidence>
<gene>
    <name evidence="2" type="ORF">A2U01_0005332</name>
</gene>
<proteinExistence type="predicted"/>
<keyword evidence="3" id="KW-1185">Reference proteome</keyword>
<protein>
    <submittedName>
        <fullName evidence="2">Putative ribonuclease H protein</fullName>
    </submittedName>
</protein>
<evidence type="ECO:0000313" key="3">
    <source>
        <dbReference type="Proteomes" id="UP000265520"/>
    </source>
</evidence>
<dbReference type="PANTHER" id="PTHR33116">
    <property type="entry name" value="REVERSE TRANSCRIPTASE ZINC-BINDING DOMAIN-CONTAINING PROTEIN-RELATED-RELATED"/>
    <property type="match status" value="1"/>
</dbReference>
<organism evidence="2 3">
    <name type="scientific">Trifolium medium</name>
    <dbReference type="NCBI Taxonomy" id="97028"/>
    <lineage>
        <taxon>Eukaryota</taxon>
        <taxon>Viridiplantae</taxon>
        <taxon>Streptophyta</taxon>
        <taxon>Embryophyta</taxon>
        <taxon>Tracheophyta</taxon>
        <taxon>Spermatophyta</taxon>
        <taxon>Magnoliopsida</taxon>
        <taxon>eudicotyledons</taxon>
        <taxon>Gunneridae</taxon>
        <taxon>Pentapetalae</taxon>
        <taxon>rosids</taxon>
        <taxon>fabids</taxon>
        <taxon>Fabales</taxon>
        <taxon>Fabaceae</taxon>
        <taxon>Papilionoideae</taxon>
        <taxon>50 kb inversion clade</taxon>
        <taxon>NPAAA clade</taxon>
        <taxon>Hologalegina</taxon>
        <taxon>IRL clade</taxon>
        <taxon>Trifolieae</taxon>
        <taxon>Trifolium</taxon>
    </lineage>
</organism>
<comment type="caution">
    <text evidence="2">The sequence shown here is derived from an EMBL/GenBank/DDBJ whole genome shotgun (WGS) entry which is preliminary data.</text>
</comment>
<dbReference type="Pfam" id="PF13966">
    <property type="entry name" value="zf-RVT"/>
    <property type="match status" value="1"/>
</dbReference>
<dbReference type="InterPro" id="IPR026960">
    <property type="entry name" value="RVT-Znf"/>
</dbReference>
<evidence type="ECO:0000259" key="1">
    <source>
        <dbReference type="Pfam" id="PF13966"/>
    </source>
</evidence>
<name>A0A392MAG6_9FABA</name>
<dbReference type="Proteomes" id="UP000265520">
    <property type="component" value="Unassembled WGS sequence"/>
</dbReference>
<dbReference type="AlphaFoldDB" id="A0A392MAG6"/>
<reference evidence="2 3" key="1">
    <citation type="journal article" date="2018" name="Front. Plant Sci.">
        <title>Red Clover (Trifolium pratense) and Zigzag Clover (T. medium) - A Picture of Genomic Similarities and Differences.</title>
        <authorList>
            <person name="Dluhosova J."/>
            <person name="Istvanek J."/>
            <person name="Nedelnik J."/>
            <person name="Repkova J."/>
        </authorList>
    </citation>
    <scope>NUCLEOTIDE SEQUENCE [LARGE SCALE GENOMIC DNA]</scope>
    <source>
        <strain evidence="3">cv. 10/8</strain>
        <tissue evidence="2">Leaf</tissue>
    </source>
</reference>
<dbReference type="EMBL" id="LXQA010006915">
    <property type="protein sequence ID" value="MCH84500.1"/>
    <property type="molecule type" value="Genomic_DNA"/>
</dbReference>
<dbReference type="PANTHER" id="PTHR33116:SF86">
    <property type="entry name" value="REVERSE TRANSCRIPTASE DOMAIN-CONTAINING PROTEIN"/>
    <property type="match status" value="1"/>
</dbReference>
<accession>A0A392MAG6</accession>
<feature type="domain" description="Reverse transcriptase zinc-binding" evidence="1">
    <location>
        <begin position="125"/>
        <end position="215"/>
    </location>
</feature>